<evidence type="ECO:0000313" key="1">
    <source>
        <dbReference type="EMBL" id="SDI12014.1"/>
    </source>
</evidence>
<dbReference type="AlphaFoldDB" id="A0A1G8HZI0"/>
<name>A0A1G8HZI0_9RHOB</name>
<reference evidence="1 2" key="1">
    <citation type="submission" date="2016-10" db="EMBL/GenBank/DDBJ databases">
        <authorList>
            <person name="de Groot N.N."/>
        </authorList>
    </citation>
    <scope>NUCLEOTIDE SEQUENCE [LARGE SCALE GENOMIC DNA]</scope>
    <source>
        <strain evidence="1 2">DSM 28010</strain>
    </source>
</reference>
<proteinExistence type="predicted"/>
<dbReference type="STRING" id="490829.SAMN05421850_101707"/>
<organism evidence="1 2">
    <name type="scientific">Lutimaribacter saemankumensis</name>
    <dbReference type="NCBI Taxonomy" id="490829"/>
    <lineage>
        <taxon>Bacteria</taxon>
        <taxon>Pseudomonadati</taxon>
        <taxon>Pseudomonadota</taxon>
        <taxon>Alphaproteobacteria</taxon>
        <taxon>Rhodobacterales</taxon>
        <taxon>Roseobacteraceae</taxon>
        <taxon>Lutimaribacter</taxon>
    </lineage>
</organism>
<protein>
    <submittedName>
        <fullName evidence="1">Uncharacterized protein</fullName>
    </submittedName>
</protein>
<sequence length="72" mass="8263">MVKDPRLVPMIEELEQAAMACAPEAREEVRKRLHDMIAQLQAEGHQVPQRLHDIDEMLTDASVEDQFDNIPL</sequence>
<keyword evidence="2" id="KW-1185">Reference proteome</keyword>
<dbReference type="Proteomes" id="UP000199340">
    <property type="component" value="Unassembled WGS sequence"/>
</dbReference>
<dbReference type="EMBL" id="FNEB01000001">
    <property type="protein sequence ID" value="SDI12014.1"/>
    <property type="molecule type" value="Genomic_DNA"/>
</dbReference>
<gene>
    <name evidence="1" type="ORF">SAMN05421850_101707</name>
</gene>
<evidence type="ECO:0000313" key="2">
    <source>
        <dbReference type="Proteomes" id="UP000199340"/>
    </source>
</evidence>
<accession>A0A1G8HZI0</accession>